<reference evidence="2" key="1">
    <citation type="submission" date="2021-06" db="EMBL/GenBank/DDBJ databases">
        <authorList>
            <person name="Hodson N. C."/>
            <person name="Mongue J. A."/>
            <person name="Jaron S. K."/>
        </authorList>
    </citation>
    <scope>NUCLEOTIDE SEQUENCE</scope>
</reference>
<keyword evidence="1" id="KW-1133">Transmembrane helix</keyword>
<feature type="transmembrane region" description="Helical" evidence="1">
    <location>
        <begin position="79"/>
        <end position="97"/>
    </location>
</feature>
<gene>
    <name evidence="2" type="ORF">AFUS01_LOCUS29412</name>
</gene>
<protein>
    <submittedName>
        <fullName evidence="2">Uncharacterized protein</fullName>
    </submittedName>
</protein>
<keyword evidence="3" id="KW-1185">Reference proteome</keyword>
<accession>A0A8J2PL22</accession>
<evidence type="ECO:0000313" key="3">
    <source>
        <dbReference type="Proteomes" id="UP000708208"/>
    </source>
</evidence>
<feature type="transmembrane region" description="Helical" evidence="1">
    <location>
        <begin position="266"/>
        <end position="284"/>
    </location>
</feature>
<evidence type="ECO:0000256" key="1">
    <source>
        <dbReference type="SAM" id="Phobius"/>
    </source>
</evidence>
<dbReference type="EMBL" id="CAJVCH010434303">
    <property type="protein sequence ID" value="CAG7818935.1"/>
    <property type="molecule type" value="Genomic_DNA"/>
</dbReference>
<feature type="transmembrane region" description="Helical" evidence="1">
    <location>
        <begin position="136"/>
        <end position="157"/>
    </location>
</feature>
<dbReference type="Proteomes" id="UP000708208">
    <property type="component" value="Unassembled WGS sequence"/>
</dbReference>
<comment type="caution">
    <text evidence="2">The sequence shown here is derived from an EMBL/GenBank/DDBJ whole genome shotgun (WGS) entry which is preliminary data.</text>
</comment>
<feature type="transmembrane region" description="Helical" evidence="1">
    <location>
        <begin position="290"/>
        <end position="308"/>
    </location>
</feature>
<feature type="transmembrane region" description="Helical" evidence="1">
    <location>
        <begin position="45"/>
        <end position="67"/>
    </location>
</feature>
<name>A0A8J2PL22_9HEXA</name>
<proteinExistence type="predicted"/>
<evidence type="ECO:0000313" key="2">
    <source>
        <dbReference type="EMBL" id="CAG7818935.1"/>
    </source>
</evidence>
<feature type="transmembrane region" description="Helical" evidence="1">
    <location>
        <begin position="200"/>
        <end position="218"/>
    </location>
</feature>
<keyword evidence="1" id="KW-0812">Transmembrane</keyword>
<organism evidence="2 3">
    <name type="scientific">Allacma fusca</name>
    <dbReference type="NCBI Taxonomy" id="39272"/>
    <lineage>
        <taxon>Eukaryota</taxon>
        <taxon>Metazoa</taxon>
        <taxon>Ecdysozoa</taxon>
        <taxon>Arthropoda</taxon>
        <taxon>Hexapoda</taxon>
        <taxon>Collembola</taxon>
        <taxon>Symphypleona</taxon>
        <taxon>Sminthuridae</taxon>
        <taxon>Allacma</taxon>
    </lineage>
</organism>
<dbReference type="AlphaFoldDB" id="A0A8J2PL22"/>
<keyword evidence="1" id="KW-0472">Membrane</keyword>
<sequence length="386" mass="44216">MLSKQELRWGLGVLKLLSHLCLMPFKIDSQNLEIAIEEKSWKRRAFFVLYIITNLHAIFYGVTWFIAIGNPGKYSTRSLPLHTTSVAAYFMLVVWQYELYIRSPHNTITVVNELLFSLGKEHKGGFKWLSYSFQELYIIMLPSNYVAPMSTWILFIMNPDRIYSVYTLLPEAFKNPRIYLICTALDTMLALLSYNTAIFGFFFLLLFFIKIEAALAFGKTNITAKMSYNSATENKISECTKHCRYIQLLVELFNRSFARGIFMHKLLIMSATIVMTYTTIRTYHSSPIEAAASFIIAIVCFVSFPVLFDKAFAIPEKVAELKCLILLEAHKINNKSFWALTKRTLYSVGNVTVNVGDFSVIERASTPNLVNFIVYQIASLIIATKI</sequence>